<evidence type="ECO:0000256" key="6">
    <source>
        <dbReference type="SAM" id="Phobius"/>
    </source>
</evidence>
<comment type="caution">
    <text evidence="7">The sequence shown here is derived from an EMBL/GenBank/DDBJ whole genome shotgun (WGS) entry which is preliminary data.</text>
</comment>
<dbReference type="CDD" id="cd06580">
    <property type="entry name" value="TM_PBP1_transp_TpRbsC_like"/>
    <property type="match status" value="1"/>
</dbReference>
<protein>
    <submittedName>
        <fullName evidence="7">ABC transporter permease</fullName>
    </submittedName>
</protein>
<dbReference type="Pfam" id="PF02653">
    <property type="entry name" value="BPD_transp_2"/>
    <property type="match status" value="1"/>
</dbReference>
<feature type="transmembrane region" description="Helical" evidence="6">
    <location>
        <begin position="115"/>
        <end position="136"/>
    </location>
</feature>
<dbReference type="InterPro" id="IPR001851">
    <property type="entry name" value="ABC_transp_permease"/>
</dbReference>
<evidence type="ECO:0000256" key="5">
    <source>
        <dbReference type="ARBA" id="ARBA00023136"/>
    </source>
</evidence>
<keyword evidence="3 6" id="KW-0812">Transmembrane</keyword>
<keyword evidence="5 6" id="KW-0472">Membrane</keyword>
<keyword evidence="4 6" id="KW-1133">Transmembrane helix</keyword>
<feature type="transmembrane region" description="Helical" evidence="6">
    <location>
        <begin position="61"/>
        <end position="79"/>
    </location>
</feature>
<evidence type="ECO:0000256" key="4">
    <source>
        <dbReference type="ARBA" id="ARBA00022989"/>
    </source>
</evidence>
<keyword evidence="2" id="KW-1003">Cell membrane</keyword>
<feature type="transmembrane region" description="Helical" evidence="6">
    <location>
        <begin position="148"/>
        <end position="167"/>
    </location>
</feature>
<feature type="transmembrane region" description="Helical" evidence="6">
    <location>
        <begin position="15"/>
        <end position="37"/>
    </location>
</feature>
<evidence type="ECO:0000313" key="7">
    <source>
        <dbReference type="EMBL" id="MPW26218.1"/>
    </source>
</evidence>
<organism evidence="7 8">
    <name type="scientific">Alkalibaculum sporogenes</name>
    <dbReference type="NCBI Taxonomy" id="2655001"/>
    <lineage>
        <taxon>Bacteria</taxon>
        <taxon>Bacillati</taxon>
        <taxon>Bacillota</taxon>
        <taxon>Clostridia</taxon>
        <taxon>Eubacteriales</taxon>
        <taxon>Eubacteriaceae</taxon>
        <taxon>Alkalibaculum</taxon>
    </lineage>
</organism>
<dbReference type="PANTHER" id="PTHR47089:SF1">
    <property type="entry name" value="GUANOSINE ABC TRANSPORTER PERMEASE PROTEIN NUPP"/>
    <property type="match status" value="1"/>
</dbReference>
<feature type="transmembrane region" description="Helical" evidence="6">
    <location>
        <begin position="275"/>
        <end position="301"/>
    </location>
</feature>
<feature type="transmembrane region" description="Helical" evidence="6">
    <location>
        <begin position="91"/>
        <end position="109"/>
    </location>
</feature>
<feature type="transmembrane region" description="Helical" evidence="6">
    <location>
        <begin position="187"/>
        <end position="211"/>
    </location>
</feature>
<sequence length="353" mass="38428">MRIAKRDELTGKSVAIIRILAILAALVISGIFLIIVGENPLQIYISMVDGALGSGFRIRETIHTTIPLLVTSLGIMIAFKMKFWNIGAEGQIYMGAFGATYFALNFSYLPKPILLILMALGAMIMGGIWLLIPALFKAKFGTNETLFTLMLNYVAIKWITFLQFSLWKDPNAMGFPRMANFTENAMLPKLFGVHIGWVVALILVGFIYVFMNHTKTGYEVSVIGESEDTARYAGINIKKTIIRTMFIGGGICGLAGMIQVAGISGTLSVELSRGVGFTAIITTWLSGLSAPVVVIASLLFAILEQGGSFIQTVYQIPSSVAQILQALILFFVLGSEFNIKYKLVPTKKSKGGI</sequence>
<evidence type="ECO:0000256" key="1">
    <source>
        <dbReference type="ARBA" id="ARBA00004651"/>
    </source>
</evidence>
<evidence type="ECO:0000256" key="3">
    <source>
        <dbReference type="ARBA" id="ARBA00022692"/>
    </source>
</evidence>
<dbReference type="Proteomes" id="UP000440004">
    <property type="component" value="Unassembled WGS sequence"/>
</dbReference>
<feature type="transmembrane region" description="Helical" evidence="6">
    <location>
        <begin position="313"/>
        <end position="333"/>
    </location>
</feature>
<evidence type="ECO:0000313" key="8">
    <source>
        <dbReference type="Proteomes" id="UP000440004"/>
    </source>
</evidence>
<dbReference type="GO" id="GO:0022857">
    <property type="term" value="F:transmembrane transporter activity"/>
    <property type="evidence" value="ECO:0007669"/>
    <property type="project" value="InterPro"/>
</dbReference>
<dbReference type="AlphaFoldDB" id="A0A6A7K9Q2"/>
<dbReference type="GO" id="GO:0005886">
    <property type="term" value="C:plasma membrane"/>
    <property type="evidence" value="ECO:0007669"/>
    <property type="project" value="UniProtKB-SubCell"/>
</dbReference>
<keyword evidence="8" id="KW-1185">Reference proteome</keyword>
<comment type="subcellular location">
    <subcellularLocation>
        <location evidence="1">Cell membrane</location>
        <topology evidence="1">Multi-pass membrane protein</topology>
    </subcellularLocation>
</comment>
<feature type="transmembrane region" description="Helical" evidence="6">
    <location>
        <begin position="241"/>
        <end position="263"/>
    </location>
</feature>
<dbReference type="RefSeq" id="WP_152804512.1">
    <property type="nucleotide sequence ID" value="NZ_WHNX01000015.1"/>
</dbReference>
<name>A0A6A7K9Q2_9FIRM</name>
<dbReference type="PANTHER" id="PTHR47089">
    <property type="entry name" value="ABC TRANSPORTER, PERMEASE PROTEIN"/>
    <property type="match status" value="1"/>
</dbReference>
<accession>A0A6A7K9Q2</accession>
<gene>
    <name evidence="7" type="ORF">GC105_10495</name>
</gene>
<evidence type="ECO:0000256" key="2">
    <source>
        <dbReference type="ARBA" id="ARBA00022475"/>
    </source>
</evidence>
<reference evidence="7 8" key="1">
    <citation type="submission" date="2019-10" db="EMBL/GenBank/DDBJ databases">
        <title>Alkalibaculum tamaniensis sp.nov., a new alkaliphilic acetogen, isolated on methoxylated aromatics from a mud volcano.</title>
        <authorList>
            <person name="Khomyakova M.A."/>
            <person name="Merkel A.Y."/>
            <person name="Bonch-Osmolovskaya E.A."/>
            <person name="Slobodkin A.I."/>
        </authorList>
    </citation>
    <scope>NUCLEOTIDE SEQUENCE [LARGE SCALE GENOMIC DNA]</scope>
    <source>
        <strain evidence="7 8">M08DMB</strain>
    </source>
</reference>
<proteinExistence type="predicted"/>
<dbReference type="EMBL" id="WHNX01000015">
    <property type="protein sequence ID" value="MPW26218.1"/>
    <property type="molecule type" value="Genomic_DNA"/>
</dbReference>